<dbReference type="CDD" id="cd00035">
    <property type="entry name" value="ChtBD1"/>
    <property type="match status" value="1"/>
</dbReference>
<evidence type="ECO:0000256" key="7">
    <source>
        <dbReference type="ARBA" id="ARBA00022801"/>
    </source>
</evidence>
<evidence type="ECO:0000256" key="15">
    <source>
        <dbReference type="PIRSR" id="PIRSR001060-2"/>
    </source>
</evidence>
<dbReference type="SMART" id="SM00270">
    <property type="entry name" value="ChtBD1"/>
    <property type="match status" value="1"/>
</dbReference>
<dbReference type="FunFam" id="1.10.530.10:FF:000052">
    <property type="entry name" value="Endochitinase PR4"/>
    <property type="match status" value="1"/>
</dbReference>
<dbReference type="EMBL" id="MNCJ02000319">
    <property type="protein sequence ID" value="KAF5811179.1"/>
    <property type="molecule type" value="Genomic_DNA"/>
</dbReference>
<evidence type="ECO:0000313" key="21">
    <source>
        <dbReference type="Proteomes" id="UP000215914"/>
    </source>
</evidence>
<dbReference type="InterPro" id="IPR000726">
    <property type="entry name" value="Glyco_hydro_19_cat"/>
</dbReference>
<feature type="disulfide bond" evidence="15 16">
    <location>
        <begin position="27"/>
        <end position="39"/>
    </location>
</feature>
<evidence type="ECO:0000256" key="16">
    <source>
        <dbReference type="PROSITE-ProRule" id="PRU00261"/>
    </source>
</evidence>
<feature type="chain" id="PRO_5013213658" description="chitinase" evidence="17">
    <location>
        <begin position="23"/>
        <end position="268"/>
    </location>
</feature>
<dbReference type="Pfam" id="PF00182">
    <property type="entry name" value="Glyco_hydro_19"/>
    <property type="match status" value="2"/>
</dbReference>
<protein>
    <recommendedName>
        <fullName evidence="4">chitinase</fullName>
        <ecNumber evidence="4">3.2.1.14</ecNumber>
    </recommendedName>
</protein>
<keyword evidence="7 20" id="KW-0378">Hydrolase</keyword>
<comment type="catalytic activity">
    <reaction evidence="1">
        <text>Random endo-hydrolysis of N-acetyl-beta-D-glucosaminide (1-&gt;4)-beta-linkages in chitin and chitodextrins.</text>
        <dbReference type="EC" id="3.2.1.14"/>
    </reaction>
</comment>
<evidence type="ECO:0000313" key="20">
    <source>
        <dbReference type="EMBL" id="OTG30371.1"/>
    </source>
</evidence>
<dbReference type="GO" id="GO:0016998">
    <property type="term" value="P:cell wall macromolecule catabolic process"/>
    <property type="evidence" value="ECO:0007669"/>
    <property type="project" value="InterPro"/>
</dbReference>
<dbReference type="InterPro" id="IPR018371">
    <property type="entry name" value="Chitin-binding_1_CS"/>
</dbReference>
<dbReference type="AlphaFoldDB" id="A0A251V6X7"/>
<evidence type="ECO:0000256" key="10">
    <source>
        <dbReference type="ARBA" id="ARBA00023157"/>
    </source>
</evidence>
<dbReference type="CDD" id="cd00325">
    <property type="entry name" value="chitinase_GH19"/>
    <property type="match status" value="1"/>
</dbReference>
<comment type="caution">
    <text evidence="16">Lacks conserved residue(s) required for the propagation of feature annotation.</text>
</comment>
<dbReference type="InterPro" id="IPR023346">
    <property type="entry name" value="Lysozyme-like_dom_sf"/>
</dbReference>
<evidence type="ECO:0000256" key="2">
    <source>
        <dbReference type="ARBA" id="ARBA00003102"/>
    </source>
</evidence>
<dbReference type="EMBL" id="CM007892">
    <property type="protein sequence ID" value="OTG30371.1"/>
    <property type="molecule type" value="Genomic_DNA"/>
</dbReference>
<evidence type="ECO:0000256" key="1">
    <source>
        <dbReference type="ARBA" id="ARBA00000822"/>
    </source>
</evidence>
<dbReference type="PANTHER" id="PTHR22595">
    <property type="entry name" value="CHITINASE-RELATED"/>
    <property type="match status" value="1"/>
</dbReference>
<keyword evidence="11" id="KW-0119">Carbohydrate metabolism</keyword>
<evidence type="ECO:0000256" key="8">
    <source>
        <dbReference type="ARBA" id="ARBA00022821"/>
    </source>
</evidence>
<dbReference type="InterPro" id="IPR016283">
    <property type="entry name" value="Glyco_hydro_19"/>
</dbReference>
<evidence type="ECO:0000256" key="6">
    <source>
        <dbReference type="ARBA" id="ARBA00022729"/>
    </source>
</evidence>
<dbReference type="PANTHER" id="PTHR22595:SF193">
    <property type="entry name" value="ENDOCHITINASE EP3"/>
    <property type="match status" value="1"/>
</dbReference>
<evidence type="ECO:0000256" key="3">
    <source>
        <dbReference type="ARBA" id="ARBA00009373"/>
    </source>
</evidence>
<dbReference type="FunFam" id="3.30.60.10:FF:000003">
    <property type="entry name" value="Class IV chitinase"/>
    <property type="match status" value="1"/>
</dbReference>
<organism evidence="20 21">
    <name type="scientific">Helianthus annuus</name>
    <name type="common">Common sunflower</name>
    <dbReference type="NCBI Taxonomy" id="4232"/>
    <lineage>
        <taxon>Eukaryota</taxon>
        <taxon>Viridiplantae</taxon>
        <taxon>Streptophyta</taxon>
        <taxon>Embryophyta</taxon>
        <taxon>Tracheophyta</taxon>
        <taxon>Spermatophyta</taxon>
        <taxon>Magnoliopsida</taxon>
        <taxon>eudicotyledons</taxon>
        <taxon>Gunneridae</taxon>
        <taxon>Pentapetalae</taxon>
        <taxon>asterids</taxon>
        <taxon>campanulids</taxon>
        <taxon>Asterales</taxon>
        <taxon>Asteraceae</taxon>
        <taxon>Asteroideae</taxon>
        <taxon>Heliantheae alliance</taxon>
        <taxon>Heliantheae</taxon>
        <taxon>Helianthus</taxon>
    </lineage>
</organism>
<dbReference type="STRING" id="4232.A0A251V6X7"/>
<keyword evidence="10 15" id="KW-1015">Disulfide bond</keyword>
<dbReference type="Gene3D" id="3.30.60.10">
    <property type="entry name" value="Endochitinase-like"/>
    <property type="match status" value="1"/>
</dbReference>
<dbReference type="PROSITE" id="PS00026">
    <property type="entry name" value="CHIT_BIND_I_1"/>
    <property type="match status" value="1"/>
</dbReference>
<dbReference type="Gene3D" id="1.10.530.10">
    <property type="match status" value="1"/>
</dbReference>
<accession>A0A251V6X7</accession>
<keyword evidence="5 16" id="KW-0147">Chitin-binding</keyword>
<dbReference type="Proteomes" id="UP000215914">
    <property type="component" value="Chromosome 3"/>
</dbReference>
<evidence type="ECO:0000259" key="18">
    <source>
        <dbReference type="PROSITE" id="PS50941"/>
    </source>
</evidence>
<dbReference type="SUPFAM" id="SSF53955">
    <property type="entry name" value="Lysozyme-like"/>
    <property type="match status" value="1"/>
</dbReference>
<dbReference type="GO" id="GO:0008843">
    <property type="term" value="F:endochitinase activity"/>
    <property type="evidence" value="ECO:0007669"/>
    <property type="project" value="UniProtKB-EC"/>
</dbReference>
<evidence type="ECO:0000313" key="19">
    <source>
        <dbReference type="EMBL" id="KAF5811179.1"/>
    </source>
</evidence>
<keyword evidence="8" id="KW-0611">Plant defense</keyword>
<dbReference type="InParanoid" id="A0A251V6X7"/>
<evidence type="ECO:0000256" key="14">
    <source>
        <dbReference type="PIRSR" id="PIRSR001060-1"/>
    </source>
</evidence>
<keyword evidence="6 17" id="KW-0732">Signal</keyword>
<keyword evidence="13" id="KW-0624">Polysaccharide degradation</keyword>
<dbReference type="PIRSF" id="PIRSF001060">
    <property type="entry name" value="Endochitinase"/>
    <property type="match status" value="1"/>
</dbReference>
<evidence type="ECO:0000256" key="13">
    <source>
        <dbReference type="ARBA" id="ARBA00023326"/>
    </source>
</evidence>
<dbReference type="InterPro" id="IPR036861">
    <property type="entry name" value="Endochitinase-like_sf"/>
</dbReference>
<gene>
    <name evidence="20" type="ORF">HannXRQ_Chr03g0063761</name>
    <name evidence="19" type="ORF">HanXRQr2_Chr04g0178481</name>
</gene>
<feature type="active site" description="Proton donor" evidence="14">
    <location>
        <position position="131"/>
    </location>
</feature>
<dbReference type="GO" id="GO:0008061">
    <property type="term" value="F:chitin binding"/>
    <property type="evidence" value="ECO:0007669"/>
    <property type="project" value="UniProtKB-UniRule"/>
</dbReference>
<dbReference type="EC" id="3.2.1.14" evidence="4"/>
<dbReference type="Gene3D" id="3.30.20.10">
    <property type="entry name" value="Endochitinase, domain 2"/>
    <property type="match status" value="1"/>
</dbReference>
<dbReference type="Pfam" id="PF00187">
    <property type="entry name" value="Chitin_bind_1"/>
    <property type="match status" value="1"/>
</dbReference>
<feature type="domain" description="Chitin-binding type-1" evidence="18">
    <location>
        <begin position="22"/>
        <end position="57"/>
    </location>
</feature>
<keyword evidence="21" id="KW-1185">Reference proteome</keyword>
<dbReference type="PROSITE" id="PS00774">
    <property type="entry name" value="CHITINASE_19_2"/>
    <property type="match status" value="1"/>
</dbReference>
<dbReference type="OrthoDB" id="5985073at2759"/>
<dbReference type="OMA" id="NEASGNC"/>
<reference evidence="19 21" key="1">
    <citation type="journal article" date="2017" name="Nature">
        <title>The sunflower genome provides insights into oil metabolism, flowering and Asterid evolution.</title>
        <authorList>
            <person name="Badouin H."/>
            <person name="Gouzy J."/>
            <person name="Grassa C.J."/>
            <person name="Murat F."/>
            <person name="Staton S.E."/>
            <person name="Cottret L."/>
            <person name="Lelandais-Briere C."/>
            <person name="Owens G.L."/>
            <person name="Carrere S."/>
            <person name="Mayjonade B."/>
            <person name="Legrand L."/>
            <person name="Gill N."/>
            <person name="Kane N.C."/>
            <person name="Bowers J.E."/>
            <person name="Hubner S."/>
            <person name="Bellec A."/>
            <person name="Berard A."/>
            <person name="Berges H."/>
            <person name="Blanchet N."/>
            <person name="Boniface M.C."/>
            <person name="Brunel D."/>
            <person name="Catrice O."/>
            <person name="Chaidir N."/>
            <person name="Claudel C."/>
            <person name="Donnadieu C."/>
            <person name="Faraut T."/>
            <person name="Fievet G."/>
            <person name="Helmstetter N."/>
            <person name="King M."/>
            <person name="Knapp S.J."/>
            <person name="Lai Z."/>
            <person name="Le Paslier M.C."/>
            <person name="Lippi Y."/>
            <person name="Lorenzon L."/>
            <person name="Mandel J.R."/>
            <person name="Marage G."/>
            <person name="Marchand G."/>
            <person name="Marquand E."/>
            <person name="Bret-Mestries E."/>
            <person name="Morien E."/>
            <person name="Nambeesan S."/>
            <person name="Nguyen T."/>
            <person name="Pegot-Espagnet P."/>
            <person name="Pouilly N."/>
            <person name="Raftis F."/>
            <person name="Sallet E."/>
            <person name="Schiex T."/>
            <person name="Thomas J."/>
            <person name="Vandecasteele C."/>
            <person name="Vares D."/>
            <person name="Vear F."/>
            <person name="Vautrin S."/>
            <person name="Crespi M."/>
            <person name="Mangin B."/>
            <person name="Burke J.M."/>
            <person name="Salse J."/>
            <person name="Munos S."/>
            <person name="Vincourt P."/>
            <person name="Rieseberg L.H."/>
            <person name="Langlade N.B."/>
        </authorList>
    </citation>
    <scope>NUCLEOTIDE SEQUENCE [LARGE SCALE GENOMIC DNA]</scope>
    <source>
        <strain evidence="21">cv. SF193</strain>
        <tissue evidence="19">Leaves</tissue>
    </source>
</reference>
<reference evidence="19" key="3">
    <citation type="submission" date="2020-06" db="EMBL/GenBank/DDBJ databases">
        <title>Helianthus annuus Genome sequencing and assembly Release 2.</title>
        <authorList>
            <person name="Gouzy J."/>
            <person name="Langlade N."/>
            <person name="Munos S."/>
        </authorList>
    </citation>
    <scope>NUCLEOTIDE SEQUENCE</scope>
    <source>
        <tissue evidence="19">Leaves</tissue>
    </source>
</reference>
<evidence type="ECO:0000256" key="5">
    <source>
        <dbReference type="ARBA" id="ARBA00022669"/>
    </source>
</evidence>
<dbReference type="GO" id="GO:0006952">
    <property type="term" value="P:defense response"/>
    <property type="evidence" value="ECO:0007669"/>
    <property type="project" value="UniProtKB-KW"/>
</dbReference>
<feature type="disulfide bond" evidence="15">
    <location>
        <begin position="87"/>
        <end position="136"/>
    </location>
</feature>
<sequence length="268" mass="29015">MKTYGILLIAGVFLAGILNTAAQNCGCAPNLCCSQYGYCGTGVQYCGTGCRQGPCTTSPSPTNNADISSIVTDAFFNGIANQAGGGCAGRGFYTRAAFLEAHRSHSQFGRIGSADDSKREIAAFFAHVTHETGHFCYIEEINGRSQNYCDTGFPQYPCNPSKRYYGRGPLQLTWNYNYAQAGRAIGFDGLGNPDIVATNRVISFRTALWYWMNSVRPVIGQGFGATIRAINGPLECNGRNTATVDSRVRYYTQYCNQLGVAPGNNLRC</sequence>
<dbReference type="FunFam" id="3.30.20.10:FF:000001">
    <property type="entry name" value="Endochitinase (Chitinase)"/>
    <property type="match status" value="1"/>
</dbReference>
<feature type="disulfide bond" evidence="15 16">
    <location>
        <begin position="32"/>
        <end position="46"/>
    </location>
</feature>
<proteinExistence type="inferred from homology"/>
<dbReference type="GO" id="GO:0006032">
    <property type="term" value="P:chitin catabolic process"/>
    <property type="evidence" value="ECO:0007669"/>
    <property type="project" value="UniProtKB-KW"/>
</dbReference>
<comment type="function">
    <text evidence="2">Defense against chitin-containing fungal pathogens.</text>
</comment>
<evidence type="ECO:0000256" key="4">
    <source>
        <dbReference type="ARBA" id="ARBA00012729"/>
    </source>
</evidence>
<dbReference type="SUPFAM" id="SSF57016">
    <property type="entry name" value="Plant lectins/antimicrobial peptides"/>
    <property type="match status" value="1"/>
</dbReference>
<feature type="signal peptide" evidence="17">
    <location>
        <begin position="1"/>
        <end position="22"/>
    </location>
</feature>
<evidence type="ECO:0000256" key="11">
    <source>
        <dbReference type="ARBA" id="ARBA00023277"/>
    </source>
</evidence>
<evidence type="ECO:0000256" key="17">
    <source>
        <dbReference type="SAM" id="SignalP"/>
    </source>
</evidence>
<reference evidence="20" key="2">
    <citation type="submission" date="2017-02" db="EMBL/GenBank/DDBJ databases">
        <title>Sunflower complete genome.</title>
        <authorList>
            <person name="Langlade N."/>
            <person name="Munos S."/>
        </authorList>
    </citation>
    <scope>NUCLEOTIDE SEQUENCE [LARGE SCALE GENOMIC DNA]</scope>
    <source>
        <tissue evidence="20">Leaves</tissue>
    </source>
</reference>
<name>A0A251V6X7_HELAN</name>
<feature type="disulfide bond" evidence="15">
    <location>
        <begin position="149"/>
        <end position="158"/>
    </location>
</feature>
<dbReference type="GO" id="GO:0000272">
    <property type="term" value="P:polysaccharide catabolic process"/>
    <property type="evidence" value="ECO:0007669"/>
    <property type="project" value="UniProtKB-KW"/>
</dbReference>
<comment type="similarity">
    <text evidence="3">Belongs to the glycosyl hydrolase 19 family. Chitinase class I subfamily.</text>
</comment>
<dbReference type="InterPro" id="IPR001002">
    <property type="entry name" value="Chitin-bd_1"/>
</dbReference>
<dbReference type="PROSITE" id="PS50941">
    <property type="entry name" value="CHIT_BIND_I_2"/>
    <property type="match status" value="1"/>
</dbReference>
<dbReference type="GO" id="GO:0004568">
    <property type="term" value="F:chitinase activity"/>
    <property type="evidence" value="ECO:0000318"/>
    <property type="project" value="GO_Central"/>
</dbReference>
<keyword evidence="12 19" id="KW-0326">Glycosidase</keyword>
<evidence type="ECO:0000256" key="12">
    <source>
        <dbReference type="ARBA" id="ARBA00023295"/>
    </source>
</evidence>
<keyword evidence="9" id="KW-0146">Chitin degradation</keyword>
<dbReference type="Gramene" id="mRNA:HanXRQr2_Chr04g0178481">
    <property type="protein sequence ID" value="mRNA:HanXRQr2_Chr04g0178481"/>
    <property type="gene ID" value="HanXRQr2_Chr04g0178481"/>
</dbReference>
<feature type="disulfide bond" evidence="15">
    <location>
        <begin position="236"/>
        <end position="268"/>
    </location>
</feature>
<evidence type="ECO:0000256" key="9">
    <source>
        <dbReference type="ARBA" id="ARBA00023024"/>
    </source>
</evidence>